<keyword evidence="4" id="KW-1185">Reference proteome</keyword>
<organism evidence="3 4">
    <name type="scientific">Henriciella barbarensis</name>
    <dbReference type="NCBI Taxonomy" id="86342"/>
    <lineage>
        <taxon>Bacteria</taxon>
        <taxon>Pseudomonadati</taxon>
        <taxon>Pseudomonadota</taxon>
        <taxon>Alphaproteobacteria</taxon>
        <taxon>Hyphomonadales</taxon>
        <taxon>Hyphomonadaceae</taxon>
        <taxon>Henriciella</taxon>
    </lineage>
</organism>
<gene>
    <name evidence="3" type="ORF">D1224_14895</name>
</gene>
<keyword evidence="2" id="KW-1133">Transmembrane helix</keyword>
<comment type="caution">
    <text evidence="3">The sequence shown here is derived from an EMBL/GenBank/DDBJ whole genome shotgun (WGS) entry which is preliminary data.</text>
</comment>
<dbReference type="OrthoDB" id="7632262at2"/>
<dbReference type="Pfam" id="PF13801">
    <property type="entry name" value="Metal_resist"/>
    <property type="match status" value="1"/>
</dbReference>
<keyword evidence="2" id="KW-0472">Membrane</keyword>
<sequence length="180" mass="20304">MSDRSRLSKTSIALIVSLVANTLLIGFLIGGQLGEQERERRGPRGGTEHMIARGIESIVPETERGEIRSAFRDAFRSARGQWQEKRTARDRLVEALRQTPFDRAAVDQAFADIRAADVSLNENFQTTLTDQLAALDDAQRRELVEWLEEVEARRAERRGRSDRRGRSEGNGERPGPPPPR</sequence>
<evidence type="ECO:0000313" key="3">
    <source>
        <dbReference type="EMBL" id="RIJ20409.1"/>
    </source>
</evidence>
<feature type="transmembrane region" description="Helical" evidence="2">
    <location>
        <begin position="12"/>
        <end position="34"/>
    </location>
</feature>
<name>A0A399QS62_9PROT</name>
<evidence type="ECO:0000313" key="4">
    <source>
        <dbReference type="Proteomes" id="UP000265431"/>
    </source>
</evidence>
<evidence type="ECO:0000256" key="2">
    <source>
        <dbReference type="SAM" id="Phobius"/>
    </source>
</evidence>
<accession>A0A399QS62</accession>
<dbReference type="Proteomes" id="UP000265431">
    <property type="component" value="Unassembled WGS sequence"/>
</dbReference>
<dbReference type="InterPro" id="IPR025961">
    <property type="entry name" value="Metal_resist"/>
</dbReference>
<proteinExistence type="predicted"/>
<dbReference type="AlphaFoldDB" id="A0A399QS62"/>
<feature type="region of interest" description="Disordered" evidence="1">
    <location>
        <begin position="153"/>
        <end position="180"/>
    </location>
</feature>
<keyword evidence="2" id="KW-0812">Transmembrane</keyword>
<dbReference type="RefSeq" id="WP_119380726.1">
    <property type="nucleotide sequence ID" value="NZ_QWGB01000014.1"/>
</dbReference>
<dbReference type="EMBL" id="QWGB01000014">
    <property type="protein sequence ID" value="RIJ20409.1"/>
    <property type="molecule type" value="Genomic_DNA"/>
</dbReference>
<protein>
    <submittedName>
        <fullName evidence="3">Periplasmic heavy metal sensor</fullName>
    </submittedName>
</protein>
<reference evidence="3 4" key="1">
    <citation type="submission" date="2018-08" db="EMBL/GenBank/DDBJ databases">
        <title>Henriciella mobilis sp. nov., isolated from seawater.</title>
        <authorList>
            <person name="Cheng H."/>
            <person name="Wu Y.-H."/>
            <person name="Xu X.-W."/>
            <person name="Guo L.-L."/>
        </authorList>
    </citation>
    <scope>NUCLEOTIDE SEQUENCE [LARGE SCALE GENOMIC DNA]</scope>
    <source>
        <strain evidence="3 4">CCUG66934</strain>
    </source>
</reference>
<feature type="compositionally biased region" description="Basic and acidic residues" evidence="1">
    <location>
        <begin position="153"/>
        <end position="171"/>
    </location>
</feature>
<evidence type="ECO:0000256" key="1">
    <source>
        <dbReference type="SAM" id="MobiDB-lite"/>
    </source>
</evidence>